<evidence type="ECO:0000313" key="2">
    <source>
        <dbReference type="Proteomes" id="UP000466535"/>
    </source>
</evidence>
<dbReference type="GO" id="GO:0008930">
    <property type="term" value="F:methylthioadenosine nucleosidase activity"/>
    <property type="evidence" value="ECO:0007669"/>
    <property type="project" value="TreeGrafter"/>
</dbReference>
<name>A0A6B0T2Q9_9EURY</name>
<dbReference type="SUPFAM" id="SSF53167">
    <property type="entry name" value="Purine and uridine phosphorylases"/>
    <property type="match status" value="1"/>
</dbReference>
<reference evidence="1 2" key="1">
    <citation type="submission" date="2019-12" db="EMBL/GenBank/DDBJ databases">
        <title>Isolation and characterization of three novel carbon monoxide-oxidizing members of Halobacteria from salione crusts and soils.</title>
        <authorList>
            <person name="Myers M.R."/>
            <person name="King G.M."/>
        </authorList>
    </citation>
    <scope>NUCLEOTIDE SEQUENCE [LARGE SCALE GENOMIC DNA]</scope>
    <source>
        <strain evidence="1 2">WSH3</strain>
    </source>
</reference>
<dbReference type="AlphaFoldDB" id="A0A6B0T2Q9"/>
<dbReference type="GO" id="GO:0008782">
    <property type="term" value="F:adenosylhomocysteine nucleosidase activity"/>
    <property type="evidence" value="ECO:0007669"/>
    <property type="project" value="TreeGrafter"/>
</dbReference>
<sequence>MATDLDVLVLPAFDNLGDLPAETTPWERAYDLDRQREIAGLSRPLRYTERGVGVVPTGVGKSRAAVTTAALLGSDLIDLGDGLVLSVGVAGAPPSLPVGSVVVSERVVDWDEKCRFDDGELAMNPYTEGRGCYTLDAALVSEITSLGREVDLDTPEQSTEEPRLRRGTNLCGDELWHGAAVAEQAEWLAEQYDASPYCVTEMEDAGTATALERFGRLDSYCAIRGVSNHDRPTGDRSARESFFAEGFEDGFGLGVENAAAVARAVVDDRLA</sequence>
<dbReference type="Gene3D" id="3.40.50.1580">
    <property type="entry name" value="Nucleoside phosphorylase domain"/>
    <property type="match status" value="1"/>
</dbReference>
<dbReference type="RefSeq" id="WP_159764399.1">
    <property type="nucleotide sequence ID" value="NZ_WUUT01000004.1"/>
</dbReference>
<evidence type="ECO:0000313" key="1">
    <source>
        <dbReference type="EMBL" id="MXR52275.1"/>
    </source>
</evidence>
<dbReference type="PANTHER" id="PTHR46832:SF1">
    <property type="entry name" value="5'-METHYLTHIOADENOSINE_S-ADENOSYLHOMOCYSTEINE NUCLEOSIDASE"/>
    <property type="match status" value="1"/>
</dbReference>
<dbReference type="Proteomes" id="UP000466535">
    <property type="component" value="Unassembled WGS sequence"/>
</dbReference>
<dbReference type="InterPro" id="IPR035994">
    <property type="entry name" value="Nucleoside_phosphorylase_sf"/>
</dbReference>
<comment type="caution">
    <text evidence="1">The sequence shown here is derived from an EMBL/GenBank/DDBJ whole genome shotgun (WGS) entry which is preliminary data.</text>
</comment>
<protein>
    <submittedName>
        <fullName evidence="1">Phosphorylase</fullName>
    </submittedName>
</protein>
<accession>A0A6B0T2Q9</accession>
<gene>
    <name evidence="1" type="ORF">GRX03_11760</name>
</gene>
<dbReference type="GO" id="GO:0009116">
    <property type="term" value="P:nucleoside metabolic process"/>
    <property type="evidence" value="ECO:0007669"/>
    <property type="project" value="InterPro"/>
</dbReference>
<dbReference type="InterPro" id="IPR009486">
    <property type="entry name" value="Pur_nuclsid_perm"/>
</dbReference>
<organism evidence="1 2">
    <name type="scientific">Halovenus carboxidivorans</name>
    <dbReference type="NCBI Taxonomy" id="2692199"/>
    <lineage>
        <taxon>Archaea</taxon>
        <taxon>Methanobacteriati</taxon>
        <taxon>Methanobacteriota</taxon>
        <taxon>Stenosarchaea group</taxon>
        <taxon>Halobacteria</taxon>
        <taxon>Halobacteriales</taxon>
        <taxon>Haloarculaceae</taxon>
        <taxon>Halovenus</taxon>
    </lineage>
</organism>
<proteinExistence type="predicted"/>
<dbReference type="GO" id="GO:0005829">
    <property type="term" value="C:cytosol"/>
    <property type="evidence" value="ECO:0007669"/>
    <property type="project" value="TreeGrafter"/>
</dbReference>
<dbReference type="PANTHER" id="PTHR46832">
    <property type="entry name" value="5'-METHYLTHIOADENOSINE/S-ADENOSYLHOMOCYSTEINE NUCLEOSIDASE"/>
    <property type="match status" value="1"/>
</dbReference>
<dbReference type="GO" id="GO:0055085">
    <property type="term" value="P:transmembrane transport"/>
    <property type="evidence" value="ECO:0007669"/>
    <property type="project" value="InterPro"/>
</dbReference>
<dbReference type="GO" id="GO:0019284">
    <property type="term" value="P:L-methionine salvage from S-adenosylmethionine"/>
    <property type="evidence" value="ECO:0007669"/>
    <property type="project" value="TreeGrafter"/>
</dbReference>
<dbReference type="EMBL" id="WUUT01000004">
    <property type="protein sequence ID" value="MXR52275.1"/>
    <property type="molecule type" value="Genomic_DNA"/>
</dbReference>
<keyword evidence="2" id="KW-1185">Reference proteome</keyword>
<dbReference type="Pfam" id="PF06516">
    <property type="entry name" value="NUP"/>
    <property type="match status" value="1"/>
</dbReference>
<dbReference type="OrthoDB" id="169126at2157"/>